<proteinExistence type="predicted"/>
<evidence type="ECO:0000256" key="1">
    <source>
        <dbReference type="SAM" id="MobiDB-lite"/>
    </source>
</evidence>
<dbReference type="Gene3D" id="2.160.20.10">
    <property type="entry name" value="Single-stranded right-handed beta-helix, Pectin lyase-like"/>
    <property type="match status" value="1"/>
</dbReference>
<feature type="chain" id="PRO_5007071691" evidence="2">
    <location>
        <begin position="26"/>
        <end position="545"/>
    </location>
</feature>
<organism evidence="3">
    <name type="scientific">Pseudoalteromonas sp. An33</name>
    <dbReference type="NCBI Taxonomy" id="1719994"/>
    <lineage>
        <taxon>Bacteria</taxon>
        <taxon>Pseudomonadati</taxon>
        <taxon>Pseudomonadota</taxon>
        <taxon>Gammaproteobacteria</taxon>
        <taxon>Alteromonadales</taxon>
        <taxon>Pseudoalteromonadaceae</taxon>
        <taxon>Pseudoalteromonas</taxon>
    </lineage>
</organism>
<feature type="signal peptide" evidence="2">
    <location>
        <begin position="1"/>
        <end position="25"/>
    </location>
</feature>
<sequence length="545" mass="59117">MMLTHRNKALFYTILLSGSVSSAYAASIGNKSGYFTNTISNTVESTITNTGQCSTSNSASTPGQCTNKIINALNAASAVSGVVVIKKGTYTLNKISMPSNVRLEIEPDTILKMNQNILFDFGKKGGNADKAENIEITTTGPKTNATKNDRFIIDVNTNTVFQDKRMVRVGYAENFSISRMHQKDNFSQTPNIFLVADDNGQPGVQSDSGSTNLNRNVVFNSSYSRIPKKGYLADISGEKIATGYAVIQPFSGEDLYFKNITGERGITVRIEPGSGLVTDRLNRAGPRHGAYRNIVLDSISNTGGFAAIFLKPHAKINENIKIKGITKGKNSTFVIWADSGSAPVWADTNDIGYTRGYFTDTTINGTVKHIVTDVNFKSDITIAGSYFLPRKGIRNTASNTSNGNFQIFKLPRDGSGARWLGQPIAPVAIVSSYSQDNAGNDLVKRHDHPSLTVNGNIEAPSQASSQDLDEGSNNIQRKRYRKFGGRYSIKINAVIQADTDIDYSLLGLNAGDVTRNNSIIYRENAIDGTNRNGGSIINASEFISK</sequence>
<keyword evidence="2" id="KW-0732">Signal</keyword>
<evidence type="ECO:0000313" key="3">
    <source>
        <dbReference type="EMBL" id="CUV01068.1"/>
    </source>
</evidence>
<protein>
    <submittedName>
        <fullName evidence="3">Iota-carrageenase GH82</fullName>
    </submittedName>
</protein>
<dbReference type="InterPro" id="IPR012334">
    <property type="entry name" value="Pectin_lyas_fold"/>
</dbReference>
<name>A0A0X8XVN5_9GAMM</name>
<feature type="compositionally biased region" description="Polar residues" evidence="1">
    <location>
        <begin position="451"/>
        <end position="473"/>
    </location>
</feature>
<dbReference type="EMBL" id="LN913044">
    <property type="protein sequence ID" value="CUV01068.1"/>
    <property type="molecule type" value="Genomic_DNA"/>
</dbReference>
<dbReference type="AlphaFoldDB" id="A0A0X8XVN5"/>
<evidence type="ECO:0000256" key="2">
    <source>
        <dbReference type="SAM" id="SignalP"/>
    </source>
</evidence>
<dbReference type="SUPFAM" id="SSF51126">
    <property type="entry name" value="Pectin lyase-like"/>
    <property type="match status" value="1"/>
</dbReference>
<accession>A0A0X8XVN5</accession>
<dbReference type="SMR" id="A0A0X8XVN5"/>
<dbReference type="InterPro" id="IPR011050">
    <property type="entry name" value="Pectin_lyase_fold/virulence"/>
</dbReference>
<feature type="region of interest" description="Disordered" evidence="1">
    <location>
        <begin position="440"/>
        <end position="473"/>
    </location>
</feature>
<reference evidence="3" key="1">
    <citation type="journal article" date="2016" name="Microbiol. Res.">
        <title>Discovering novel enzymes by functional screening of plurigenomic libraries from alga-associated Flavobacteriia and Gammaproteobacteria.</title>
        <authorList>
            <person name="Martin M."/>
            <person name="Vandermies M."/>
            <person name="Joyeux C."/>
            <person name="Martin R."/>
            <person name="Barbeyron T."/>
            <person name="Michel G."/>
            <person name="Vandenbol M."/>
        </authorList>
    </citation>
    <scope>NUCLEOTIDE SEQUENCE</scope>
    <source>
        <strain evidence="3">An33</strain>
    </source>
</reference>